<protein>
    <recommendedName>
        <fullName evidence="4">SXP/RAL-2 family protein Ani s 5-like cation-binding domain-containing protein</fullName>
    </recommendedName>
</protein>
<feature type="signal peptide" evidence="1">
    <location>
        <begin position="1"/>
        <end position="20"/>
    </location>
</feature>
<name>A0A2A2JH47_9BILA</name>
<accession>A0A2A2JH47</accession>
<gene>
    <name evidence="2" type="ORF">WR25_25790</name>
</gene>
<evidence type="ECO:0008006" key="4">
    <source>
        <dbReference type="Google" id="ProtNLM"/>
    </source>
</evidence>
<sequence length="139" mass="15973">MIRYLNSVVILTFIINFSHGKPATATFSDRRPLNFEQMESSLTKEQTMIMDLSFPILFDQRLSVDEKYQRLLAIPGAKRDITDSQALMLKSFLKTSGESIKRIRDLEERSQQPIPKESKDAWLKTLLTSAANVFKNSIM</sequence>
<dbReference type="AlphaFoldDB" id="A0A2A2JH47"/>
<reference evidence="2 3" key="1">
    <citation type="journal article" date="2017" name="Curr. Biol.">
        <title>Genome architecture and evolution of a unichromosomal asexual nematode.</title>
        <authorList>
            <person name="Fradin H."/>
            <person name="Zegar C."/>
            <person name="Gutwein M."/>
            <person name="Lucas J."/>
            <person name="Kovtun M."/>
            <person name="Corcoran D."/>
            <person name="Baugh L.R."/>
            <person name="Kiontke K."/>
            <person name="Gunsalus K."/>
            <person name="Fitch D.H."/>
            <person name="Piano F."/>
        </authorList>
    </citation>
    <scope>NUCLEOTIDE SEQUENCE [LARGE SCALE GENOMIC DNA]</scope>
    <source>
        <strain evidence="2">PF1309</strain>
    </source>
</reference>
<keyword evidence="3" id="KW-1185">Reference proteome</keyword>
<evidence type="ECO:0000313" key="2">
    <source>
        <dbReference type="EMBL" id="PAV60954.1"/>
    </source>
</evidence>
<evidence type="ECO:0000313" key="3">
    <source>
        <dbReference type="Proteomes" id="UP000218231"/>
    </source>
</evidence>
<keyword evidence="1" id="KW-0732">Signal</keyword>
<dbReference type="Proteomes" id="UP000218231">
    <property type="component" value="Unassembled WGS sequence"/>
</dbReference>
<dbReference type="EMBL" id="LIAE01010441">
    <property type="protein sequence ID" value="PAV60954.1"/>
    <property type="molecule type" value="Genomic_DNA"/>
</dbReference>
<proteinExistence type="predicted"/>
<comment type="caution">
    <text evidence="2">The sequence shown here is derived from an EMBL/GenBank/DDBJ whole genome shotgun (WGS) entry which is preliminary data.</text>
</comment>
<feature type="chain" id="PRO_5012132510" description="SXP/RAL-2 family protein Ani s 5-like cation-binding domain-containing protein" evidence="1">
    <location>
        <begin position="21"/>
        <end position="139"/>
    </location>
</feature>
<evidence type="ECO:0000256" key="1">
    <source>
        <dbReference type="SAM" id="SignalP"/>
    </source>
</evidence>
<organism evidence="2 3">
    <name type="scientific">Diploscapter pachys</name>
    <dbReference type="NCBI Taxonomy" id="2018661"/>
    <lineage>
        <taxon>Eukaryota</taxon>
        <taxon>Metazoa</taxon>
        <taxon>Ecdysozoa</taxon>
        <taxon>Nematoda</taxon>
        <taxon>Chromadorea</taxon>
        <taxon>Rhabditida</taxon>
        <taxon>Rhabditina</taxon>
        <taxon>Rhabditomorpha</taxon>
        <taxon>Rhabditoidea</taxon>
        <taxon>Rhabditidae</taxon>
        <taxon>Diploscapter</taxon>
    </lineage>
</organism>